<dbReference type="InterPro" id="IPR033917">
    <property type="entry name" value="ML_PG-PI_TP"/>
</dbReference>
<dbReference type="InterPro" id="IPR033326">
    <property type="entry name" value="BAH1"/>
</dbReference>
<evidence type="ECO:0000256" key="1">
    <source>
        <dbReference type="ARBA" id="ARBA00000900"/>
    </source>
</evidence>
<protein>
    <recommendedName>
        <fullName evidence="3">RING-type E3 ubiquitin transferase</fullName>
        <ecNumber evidence="3">2.3.2.27</ecNumber>
    </recommendedName>
</protein>
<organism evidence="12 13">
    <name type="scientific">Penstemon davidsonii</name>
    <dbReference type="NCBI Taxonomy" id="160366"/>
    <lineage>
        <taxon>Eukaryota</taxon>
        <taxon>Viridiplantae</taxon>
        <taxon>Streptophyta</taxon>
        <taxon>Embryophyta</taxon>
        <taxon>Tracheophyta</taxon>
        <taxon>Spermatophyta</taxon>
        <taxon>Magnoliopsida</taxon>
        <taxon>eudicotyledons</taxon>
        <taxon>Gunneridae</taxon>
        <taxon>Pentapetalae</taxon>
        <taxon>asterids</taxon>
        <taxon>lamiids</taxon>
        <taxon>Lamiales</taxon>
        <taxon>Plantaginaceae</taxon>
        <taxon>Cheloneae</taxon>
        <taxon>Penstemon</taxon>
    </lineage>
</organism>
<evidence type="ECO:0000313" key="12">
    <source>
        <dbReference type="EMBL" id="KAK4478821.1"/>
    </source>
</evidence>
<dbReference type="InterPro" id="IPR004331">
    <property type="entry name" value="SPX_dom"/>
</dbReference>
<accession>A0ABR0CQT0</accession>
<dbReference type="InterPro" id="IPR013083">
    <property type="entry name" value="Znf_RING/FYVE/PHD"/>
</dbReference>
<dbReference type="CDD" id="cd23127">
    <property type="entry name" value="RING-HC_BAH1-like"/>
    <property type="match status" value="1"/>
</dbReference>
<comment type="pathway">
    <text evidence="2">Protein modification; protein ubiquitination.</text>
</comment>
<dbReference type="InterPro" id="IPR027370">
    <property type="entry name" value="Znf-RING_euk"/>
</dbReference>
<dbReference type="CDD" id="cd14482">
    <property type="entry name" value="SPX_BAH1-like"/>
    <property type="match status" value="1"/>
</dbReference>
<gene>
    <name evidence="12" type="ORF">RD792_014321</name>
</gene>
<dbReference type="SMART" id="SM00737">
    <property type="entry name" value="ML"/>
    <property type="match status" value="1"/>
</dbReference>
<dbReference type="InterPro" id="IPR014756">
    <property type="entry name" value="Ig_E-set"/>
</dbReference>
<dbReference type="EMBL" id="JAYDYQ010002687">
    <property type="protein sequence ID" value="KAK4478821.1"/>
    <property type="molecule type" value="Genomic_DNA"/>
</dbReference>
<evidence type="ECO:0000259" key="10">
    <source>
        <dbReference type="PROSITE" id="PS50089"/>
    </source>
</evidence>
<proteinExistence type="predicted"/>
<keyword evidence="5" id="KW-0479">Metal-binding</keyword>
<dbReference type="Pfam" id="PF13445">
    <property type="entry name" value="zf-RING_UBOX"/>
    <property type="match status" value="1"/>
</dbReference>
<dbReference type="InterPro" id="IPR017907">
    <property type="entry name" value="Znf_RING_CS"/>
</dbReference>
<evidence type="ECO:0000256" key="2">
    <source>
        <dbReference type="ARBA" id="ARBA00004906"/>
    </source>
</evidence>
<keyword evidence="6 9" id="KW-0863">Zinc-finger</keyword>
<dbReference type="PROSITE" id="PS00518">
    <property type="entry name" value="ZF_RING_1"/>
    <property type="match status" value="1"/>
</dbReference>
<dbReference type="PANTHER" id="PTHR46764">
    <property type="entry name" value="E3 UBIQUITIN-PROTEIN LIGASE BAH1"/>
    <property type="match status" value="1"/>
</dbReference>
<dbReference type="SUPFAM" id="SSF57850">
    <property type="entry name" value="RING/U-box"/>
    <property type="match status" value="1"/>
</dbReference>
<dbReference type="Gene3D" id="2.60.40.770">
    <property type="match status" value="1"/>
</dbReference>
<dbReference type="InterPro" id="IPR001841">
    <property type="entry name" value="Znf_RING"/>
</dbReference>
<keyword evidence="4" id="KW-0808">Transferase</keyword>
<evidence type="ECO:0000256" key="4">
    <source>
        <dbReference type="ARBA" id="ARBA00022679"/>
    </source>
</evidence>
<dbReference type="PANTHER" id="PTHR46764:SF2">
    <property type="entry name" value="E3 UBIQUITIN-PROTEIN LIGASE BAH1-LIKE-RELATED"/>
    <property type="match status" value="1"/>
</dbReference>
<dbReference type="Proteomes" id="UP001291926">
    <property type="component" value="Unassembled WGS sequence"/>
</dbReference>
<dbReference type="PROSITE" id="PS51382">
    <property type="entry name" value="SPX"/>
    <property type="match status" value="1"/>
</dbReference>
<dbReference type="SUPFAM" id="SSF81296">
    <property type="entry name" value="E set domains"/>
    <property type="match status" value="1"/>
</dbReference>
<dbReference type="EC" id="2.3.2.27" evidence="3"/>
<dbReference type="Pfam" id="PF02221">
    <property type="entry name" value="E1_DerP2_DerF2"/>
    <property type="match status" value="1"/>
</dbReference>
<feature type="domain" description="SPX" evidence="11">
    <location>
        <begin position="1"/>
        <end position="151"/>
    </location>
</feature>
<dbReference type="Gene3D" id="3.30.40.10">
    <property type="entry name" value="Zinc/RING finger domain, C3HC4 (zinc finger)"/>
    <property type="match status" value="1"/>
</dbReference>
<keyword evidence="7" id="KW-0833">Ubl conjugation pathway</keyword>
<dbReference type="SMART" id="SM00184">
    <property type="entry name" value="RING"/>
    <property type="match status" value="1"/>
</dbReference>
<name>A0ABR0CQT0_9LAMI</name>
<evidence type="ECO:0000256" key="6">
    <source>
        <dbReference type="ARBA" id="ARBA00022771"/>
    </source>
</evidence>
<comment type="caution">
    <text evidence="12">The sequence shown here is derived from an EMBL/GenBank/DDBJ whole genome shotgun (WGS) entry which is preliminary data.</text>
</comment>
<evidence type="ECO:0000256" key="9">
    <source>
        <dbReference type="PROSITE-ProRule" id="PRU00175"/>
    </source>
</evidence>
<reference evidence="12 13" key="1">
    <citation type="journal article" date="2023" name="bioRxiv">
        <title>Genome report: Whole genome sequence and annotation of Penstemon davidsonii.</title>
        <authorList>
            <person name="Ostevik K.L."/>
            <person name="Alabady M."/>
            <person name="Zhang M."/>
            <person name="Rausher M.D."/>
        </authorList>
    </citation>
    <scope>NUCLEOTIDE SEQUENCE [LARGE SCALE GENOMIC DNA]</scope>
    <source>
        <strain evidence="12">DNT005</strain>
        <tissue evidence="12">Whole leaf</tissue>
    </source>
</reference>
<dbReference type="CDD" id="cd00917">
    <property type="entry name" value="PG-PI_TP"/>
    <property type="match status" value="1"/>
</dbReference>
<dbReference type="PROSITE" id="PS50089">
    <property type="entry name" value="ZF_RING_2"/>
    <property type="match status" value="1"/>
</dbReference>
<sequence>MKFGETFKEYLQADQESFLDKCCHVEYKRLKKVLKSCRRCRGLNGEDDSYCHYESCPLCDQKFFSELMKEASDIAGCFSSRARRLINLHVQSGMQRYISCLRQCFASPQQATAQECRMLIEYVMMNAVAMRKILKKYDKIHSSANGMKFKSKMREEQMEILQSPWLIELGAFYVNINESNEIPNPFSFDSSATEPKMTLMLPDNVKLEYNLTCAICLELVFNPYALGCGHLFCKSCACSAASVMIFQGPKAAKSESKCPICRKAGVYGNATHMMELDLLVKKRCREYWKERLVDERVEMVKQSKPLVALLFALCLLVPLTSAKSSAFQYCNKKGDYAVKVSKLDIDPYPISRGKTTTFAISASTDEMISSGKLKIEVSYFIFHVYTEEYDLCKETSCPVSVGDFVFSSSQELPGITPPGNYKLKMTLMDGKKQLTCITFDFSIGFIAPENLADI</sequence>
<keyword evidence="13" id="KW-1185">Reference proteome</keyword>
<evidence type="ECO:0000313" key="13">
    <source>
        <dbReference type="Proteomes" id="UP001291926"/>
    </source>
</evidence>
<keyword evidence="8" id="KW-0862">Zinc</keyword>
<evidence type="ECO:0000256" key="5">
    <source>
        <dbReference type="ARBA" id="ARBA00022723"/>
    </source>
</evidence>
<comment type="catalytic activity">
    <reaction evidence="1">
        <text>S-ubiquitinyl-[E2 ubiquitin-conjugating enzyme]-L-cysteine + [acceptor protein]-L-lysine = [E2 ubiquitin-conjugating enzyme]-L-cysteine + N(6)-ubiquitinyl-[acceptor protein]-L-lysine.</text>
        <dbReference type="EC" id="2.3.2.27"/>
    </reaction>
</comment>
<feature type="domain" description="RING-type" evidence="10">
    <location>
        <begin position="213"/>
        <end position="262"/>
    </location>
</feature>
<dbReference type="InterPro" id="IPR003172">
    <property type="entry name" value="ML_dom"/>
</dbReference>
<evidence type="ECO:0000256" key="8">
    <source>
        <dbReference type="ARBA" id="ARBA00022833"/>
    </source>
</evidence>
<evidence type="ECO:0000259" key="11">
    <source>
        <dbReference type="PROSITE" id="PS51382"/>
    </source>
</evidence>
<evidence type="ECO:0000256" key="3">
    <source>
        <dbReference type="ARBA" id="ARBA00012483"/>
    </source>
</evidence>
<evidence type="ECO:0000256" key="7">
    <source>
        <dbReference type="ARBA" id="ARBA00022786"/>
    </source>
</evidence>